<dbReference type="GO" id="GO:0008380">
    <property type="term" value="P:RNA splicing"/>
    <property type="evidence" value="ECO:0007669"/>
    <property type="project" value="UniProtKB-KW"/>
</dbReference>
<evidence type="ECO:0000313" key="6">
    <source>
        <dbReference type="Proteomes" id="UP000037460"/>
    </source>
</evidence>
<evidence type="ECO:0000313" key="5">
    <source>
        <dbReference type="EMBL" id="KOO32890.1"/>
    </source>
</evidence>
<keyword evidence="3" id="KW-0508">mRNA splicing</keyword>
<proteinExistence type="predicted"/>
<keyword evidence="2" id="KW-0694">RNA-binding</keyword>
<dbReference type="SUPFAM" id="SSF54928">
    <property type="entry name" value="RNA-binding domain, RBD"/>
    <property type="match status" value="1"/>
</dbReference>
<dbReference type="OrthoDB" id="8123449at2759"/>
<dbReference type="CDD" id="cd12232">
    <property type="entry name" value="RRM3_U2AF65"/>
    <property type="match status" value="1"/>
</dbReference>
<dbReference type="GO" id="GO:0003723">
    <property type="term" value="F:RNA binding"/>
    <property type="evidence" value="ECO:0007669"/>
    <property type="project" value="UniProtKB-KW"/>
</dbReference>
<dbReference type="Gene3D" id="3.30.70.330">
    <property type="match status" value="1"/>
</dbReference>
<dbReference type="InterPro" id="IPR035979">
    <property type="entry name" value="RBD_domain_sf"/>
</dbReference>
<protein>
    <submittedName>
        <fullName evidence="5">Splicing cc1like subfamily protein</fullName>
    </submittedName>
</protein>
<evidence type="ECO:0000256" key="2">
    <source>
        <dbReference type="ARBA" id="ARBA00022884"/>
    </source>
</evidence>
<name>A0A0M0K246_9EUKA</name>
<keyword evidence="6" id="KW-1185">Reference proteome</keyword>
<reference evidence="6" key="1">
    <citation type="journal article" date="2015" name="PLoS Genet.">
        <title>Genome Sequence and Transcriptome Analyses of Chrysochromulina tobin: Metabolic Tools for Enhanced Algal Fitness in the Prominent Order Prymnesiales (Haptophyceae).</title>
        <authorList>
            <person name="Hovde B.T."/>
            <person name="Deodato C.R."/>
            <person name="Hunsperger H.M."/>
            <person name="Ryken S.A."/>
            <person name="Yost W."/>
            <person name="Jha R.K."/>
            <person name="Patterson J."/>
            <person name="Monnat R.J. Jr."/>
            <person name="Barlow S.B."/>
            <person name="Starkenburg S.R."/>
            <person name="Cattolico R.A."/>
        </authorList>
    </citation>
    <scope>NUCLEOTIDE SEQUENCE</scope>
    <source>
        <strain evidence="6">CCMP291</strain>
    </source>
</reference>
<dbReference type="InterPro" id="IPR012677">
    <property type="entry name" value="Nucleotide-bd_a/b_plait_sf"/>
</dbReference>
<evidence type="ECO:0000256" key="1">
    <source>
        <dbReference type="ARBA" id="ARBA00022664"/>
    </source>
</evidence>
<comment type="caution">
    <text evidence="5">The sequence shown here is derived from an EMBL/GenBank/DDBJ whole genome shotgun (WGS) entry which is preliminary data.</text>
</comment>
<feature type="domain" description="RRM" evidence="4">
    <location>
        <begin position="53"/>
        <end position="107"/>
    </location>
</feature>
<evidence type="ECO:0000259" key="4">
    <source>
        <dbReference type="Pfam" id="PF00076"/>
    </source>
</evidence>
<dbReference type="Proteomes" id="UP000037460">
    <property type="component" value="Unassembled WGS sequence"/>
</dbReference>
<dbReference type="Pfam" id="PF00076">
    <property type="entry name" value="RRM_1"/>
    <property type="match status" value="1"/>
</dbReference>
<organism evidence="5 6">
    <name type="scientific">Chrysochromulina tobinii</name>
    <dbReference type="NCBI Taxonomy" id="1460289"/>
    <lineage>
        <taxon>Eukaryota</taxon>
        <taxon>Haptista</taxon>
        <taxon>Haptophyta</taxon>
        <taxon>Prymnesiophyceae</taxon>
        <taxon>Prymnesiales</taxon>
        <taxon>Chrysochromulinaceae</taxon>
        <taxon>Chrysochromulina</taxon>
    </lineage>
</organism>
<dbReference type="PANTHER" id="PTHR23139">
    <property type="entry name" value="RNA-BINDING PROTEIN"/>
    <property type="match status" value="1"/>
</dbReference>
<dbReference type="EMBL" id="JWZX01001657">
    <property type="protein sequence ID" value="KOO32890.1"/>
    <property type="molecule type" value="Genomic_DNA"/>
</dbReference>
<dbReference type="AlphaFoldDB" id="A0A0M0K246"/>
<gene>
    <name evidence="5" type="ORF">Ctob_015226</name>
</gene>
<sequence>MGMGREPSANLPPAAAVAAVAPPSEIASEIVRCSNMLTPAELADSHERLEIKEDVLEECRNYGTVLAIKVPVSNNPSCDIYVQFEQPSAAAAAVVALRGRKFDGRVVGMELCTAAAFEAIIDGE</sequence>
<evidence type="ECO:0000256" key="3">
    <source>
        <dbReference type="ARBA" id="ARBA00023187"/>
    </source>
</evidence>
<keyword evidence="1" id="KW-0507">mRNA processing</keyword>
<accession>A0A0M0K246</accession>
<dbReference type="GO" id="GO:0006397">
    <property type="term" value="P:mRNA processing"/>
    <property type="evidence" value="ECO:0007669"/>
    <property type="project" value="UniProtKB-KW"/>
</dbReference>
<dbReference type="InterPro" id="IPR000504">
    <property type="entry name" value="RRM_dom"/>
</dbReference>